<evidence type="ECO:0000256" key="2">
    <source>
        <dbReference type="ARBA" id="ARBA00022801"/>
    </source>
</evidence>
<evidence type="ECO:0000313" key="6">
    <source>
        <dbReference type="Proteomes" id="UP000017840"/>
    </source>
</evidence>
<reference evidence="5 6" key="1">
    <citation type="journal article" date="2013" name="Genome Announc.">
        <title>Draft Genome Sequence of 'Candidatus Halobonum tyrrellensis' Strain G22, Isolated from the Hypersaline Waters of Lake Tyrrell, Australia.</title>
        <authorList>
            <person name="Ugalde J.A."/>
            <person name="Narasingarao P."/>
            <person name="Kuo S."/>
            <person name="Podell S."/>
            <person name="Allen E.E."/>
        </authorList>
    </citation>
    <scope>NUCLEOTIDE SEQUENCE [LARGE SCALE GENOMIC DNA]</scope>
    <source>
        <strain evidence="5 6">G22</strain>
    </source>
</reference>
<dbReference type="AlphaFoldDB" id="V4J1F9"/>
<evidence type="ECO:0000259" key="4">
    <source>
        <dbReference type="Pfam" id="PF03061"/>
    </source>
</evidence>
<dbReference type="STRING" id="1324957.K933_04646"/>
<dbReference type="InterPro" id="IPR003736">
    <property type="entry name" value="PAAI_dom"/>
</dbReference>
<dbReference type="OrthoDB" id="202321at2157"/>
<keyword evidence="2" id="KW-0378">Hydrolase</keyword>
<dbReference type="Pfam" id="PF03061">
    <property type="entry name" value="4HBT"/>
    <property type="match status" value="1"/>
</dbReference>
<evidence type="ECO:0000313" key="5">
    <source>
        <dbReference type="EMBL" id="ESP89277.1"/>
    </source>
</evidence>
<dbReference type="RefSeq" id="WP_023393519.1">
    <property type="nucleotide sequence ID" value="NZ_ASGZ01000013.1"/>
</dbReference>
<dbReference type="NCBIfam" id="TIGR00369">
    <property type="entry name" value="unchar_dom_1"/>
    <property type="match status" value="1"/>
</dbReference>
<organism evidence="5 6">
    <name type="scientific">Candidatus Halobonum tyrrellensis G22</name>
    <dbReference type="NCBI Taxonomy" id="1324957"/>
    <lineage>
        <taxon>Archaea</taxon>
        <taxon>Methanobacteriati</taxon>
        <taxon>Methanobacteriota</taxon>
        <taxon>Stenosarchaea group</taxon>
        <taxon>Halobacteria</taxon>
        <taxon>Halobacteriales</taxon>
        <taxon>Haloferacaceae</taxon>
        <taxon>Candidatus Halobonum</taxon>
    </lineage>
</organism>
<dbReference type="InterPro" id="IPR039298">
    <property type="entry name" value="ACOT13"/>
</dbReference>
<dbReference type="GO" id="GO:0047617">
    <property type="term" value="F:fatty acyl-CoA hydrolase activity"/>
    <property type="evidence" value="ECO:0007669"/>
    <property type="project" value="InterPro"/>
</dbReference>
<feature type="compositionally biased region" description="Gly residues" evidence="3">
    <location>
        <begin position="1"/>
        <end position="12"/>
    </location>
</feature>
<dbReference type="EMBL" id="ASGZ01000013">
    <property type="protein sequence ID" value="ESP89277.1"/>
    <property type="molecule type" value="Genomic_DNA"/>
</dbReference>
<comment type="caution">
    <text evidence="5">The sequence shown here is derived from an EMBL/GenBank/DDBJ whole genome shotgun (WGS) entry which is preliminary data.</text>
</comment>
<dbReference type="CDD" id="cd03443">
    <property type="entry name" value="PaaI_thioesterase"/>
    <property type="match status" value="1"/>
</dbReference>
<feature type="region of interest" description="Disordered" evidence="3">
    <location>
        <begin position="1"/>
        <end position="29"/>
    </location>
</feature>
<evidence type="ECO:0000256" key="3">
    <source>
        <dbReference type="SAM" id="MobiDB-lite"/>
    </source>
</evidence>
<dbReference type="Gene3D" id="3.10.129.10">
    <property type="entry name" value="Hotdog Thioesterase"/>
    <property type="match status" value="1"/>
</dbReference>
<gene>
    <name evidence="5" type="ORF">K933_04646</name>
</gene>
<dbReference type="eggNOG" id="arCOG00777">
    <property type="taxonomic scope" value="Archaea"/>
</dbReference>
<dbReference type="InterPro" id="IPR006683">
    <property type="entry name" value="Thioestr_dom"/>
</dbReference>
<feature type="compositionally biased region" description="Acidic residues" evidence="3">
    <location>
        <begin position="17"/>
        <end position="28"/>
    </location>
</feature>
<dbReference type="Proteomes" id="UP000017840">
    <property type="component" value="Unassembled WGS sequence"/>
</dbReference>
<evidence type="ECO:0000256" key="1">
    <source>
        <dbReference type="ARBA" id="ARBA00008324"/>
    </source>
</evidence>
<dbReference type="PATRIC" id="fig|1324957.4.peg.942"/>
<feature type="domain" description="Thioesterase" evidence="4">
    <location>
        <begin position="79"/>
        <end position="151"/>
    </location>
</feature>
<sequence>MDDPDGPGGPGTPDGPATDDPDDPFPELDADHVDLLQSFIESHGFLSWLNLAVEELDRGRVVMSVPYDEKLVNPGSPVGSIHGGIAATLVDTASGFALRSTFDDPTTGSLATTDLNVTYLRPATSDLRVEAEVLRAGRSMGYTDTMVTSVDPDGEEKAVAVGRTSYRLFRDATRE</sequence>
<dbReference type="PANTHER" id="PTHR21660">
    <property type="entry name" value="THIOESTERASE SUPERFAMILY MEMBER-RELATED"/>
    <property type="match status" value="1"/>
</dbReference>
<accession>V4J1F9</accession>
<comment type="similarity">
    <text evidence="1">Belongs to the thioesterase PaaI family.</text>
</comment>
<dbReference type="SUPFAM" id="SSF54637">
    <property type="entry name" value="Thioesterase/thiol ester dehydrase-isomerase"/>
    <property type="match status" value="1"/>
</dbReference>
<proteinExistence type="inferred from homology"/>
<keyword evidence="6" id="KW-1185">Reference proteome</keyword>
<protein>
    <submittedName>
        <fullName evidence="5">Thioesterase superfamily protein</fullName>
    </submittedName>
</protein>
<name>V4J1F9_9EURY</name>
<dbReference type="InterPro" id="IPR029069">
    <property type="entry name" value="HotDog_dom_sf"/>
</dbReference>
<dbReference type="PANTHER" id="PTHR21660:SF1">
    <property type="entry name" value="ACYL-COENZYME A THIOESTERASE 13"/>
    <property type="match status" value="1"/>
</dbReference>